<organism evidence="1 4">
    <name type="scientific">Phocaeicola dorei</name>
    <dbReference type="NCBI Taxonomy" id="357276"/>
    <lineage>
        <taxon>Bacteria</taxon>
        <taxon>Pseudomonadati</taxon>
        <taxon>Bacteroidota</taxon>
        <taxon>Bacteroidia</taxon>
        <taxon>Bacteroidales</taxon>
        <taxon>Bacteroidaceae</taxon>
        <taxon>Phocaeicola</taxon>
    </lineage>
</organism>
<reference evidence="3 4" key="1">
    <citation type="journal article" date="2019" name="Nat. Med.">
        <title>A library of human gut bacterial isolates paired with longitudinal multiomics data enables mechanistic microbiome research.</title>
        <authorList>
            <person name="Poyet M."/>
            <person name="Groussin M."/>
            <person name="Gibbons S.M."/>
            <person name="Avila-Pacheco J."/>
            <person name="Jiang X."/>
            <person name="Kearney S.M."/>
            <person name="Perrotta A.R."/>
            <person name="Berdy B."/>
            <person name="Zhao S."/>
            <person name="Lieberman T.D."/>
            <person name="Swanson P.K."/>
            <person name="Smith M."/>
            <person name="Roesemann S."/>
            <person name="Alexander J.E."/>
            <person name="Rich S.A."/>
            <person name="Livny J."/>
            <person name="Vlamakis H."/>
            <person name="Clish C."/>
            <person name="Bullock K."/>
            <person name="Deik A."/>
            <person name="Scott J."/>
            <person name="Pierce K.A."/>
            <person name="Xavier R.J."/>
            <person name="Alm E.J."/>
        </authorList>
    </citation>
    <scope>NUCLEOTIDE SEQUENCE [LARGE SCALE GENOMIC DNA]</scope>
    <source>
        <strain evidence="1 4">BIOML-A1</strain>
        <strain evidence="2 3">BIOML-A4</strain>
    </source>
</reference>
<evidence type="ECO:0000313" key="2">
    <source>
        <dbReference type="EMBL" id="KAA5405350.1"/>
    </source>
</evidence>
<protein>
    <submittedName>
        <fullName evidence="1">Uncharacterized protein</fullName>
    </submittedName>
</protein>
<dbReference type="AlphaFoldDB" id="A0A413GMM9"/>
<comment type="caution">
    <text evidence="1">The sequence shown here is derived from an EMBL/GenBank/DDBJ whole genome shotgun (WGS) entry which is preliminary data.</text>
</comment>
<evidence type="ECO:0000313" key="1">
    <source>
        <dbReference type="EMBL" id="KAA5398088.1"/>
    </source>
</evidence>
<dbReference type="EMBL" id="VVYY01000008">
    <property type="protein sequence ID" value="KAA5398088.1"/>
    <property type="molecule type" value="Genomic_DNA"/>
</dbReference>
<dbReference type="Proteomes" id="UP000441162">
    <property type="component" value="Unassembled WGS sequence"/>
</dbReference>
<evidence type="ECO:0000313" key="3">
    <source>
        <dbReference type="Proteomes" id="UP000441162"/>
    </source>
</evidence>
<name>A0A413GMM9_9BACT</name>
<sequence>MHLCQSFRKRRDKAFHLYNWYCWEKEGYPVPPNVVGTDDTDIFATSIYNEYCNIFLSFCIKKG</sequence>
<dbReference type="Proteomes" id="UP000481616">
    <property type="component" value="Unassembled WGS sequence"/>
</dbReference>
<proteinExistence type="predicted"/>
<gene>
    <name evidence="2" type="ORF">F2Y51_09995</name>
    <name evidence="1" type="ORF">F2Y58_11180</name>
</gene>
<accession>A0A413GMM9</accession>
<dbReference type="EMBL" id="VVZA01000007">
    <property type="protein sequence ID" value="KAA5405350.1"/>
    <property type="molecule type" value="Genomic_DNA"/>
</dbReference>
<evidence type="ECO:0000313" key="4">
    <source>
        <dbReference type="Proteomes" id="UP000481616"/>
    </source>
</evidence>